<evidence type="ECO:0000313" key="3">
    <source>
        <dbReference type="Proteomes" id="UP000229370"/>
    </source>
</evidence>
<sequence length="148" mass="16701">MSKQNLTLIVIALIVLLSILFLSVLVMQRKKTNPSPSNQPTNINLPSPTTVEVRITTPPTLTPTPILPTSTGVFEEQLPKEQQDLSTQKQALKTKLPINNNNFALVFDYGEDKFIVSLKEPKETNKKVFEDWLKANYPAIPIDRFLIK</sequence>
<keyword evidence="1" id="KW-1133">Transmembrane helix</keyword>
<reference evidence="3" key="1">
    <citation type="submission" date="2017-09" db="EMBL/GenBank/DDBJ databases">
        <title>Depth-based differentiation of microbial function through sediment-hosted aquifers and enrichment of novel symbionts in the deep terrestrial subsurface.</title>
        <authorList>
            <person name="Probst A.J."/>
            <person name="Ladd B."/>
            <person name="Jarett J.K."/>
            <person name="Geller-Mcgrath D.E."/>
            <person name="Sieber C.M.K."/>
            <person name="Emerson J.B."/>
            <person name="Anantharaman K."/>
            <person name="Thomas B.C."/>
            <person name="Malmstrom R."/>
            <person name="Stieglmeier M."/>
            <person name="Klingl A."/>
            <person name="Woyke T."/>
            <person name="Ryan C.M."/>
            <person name="Banfield J.F."/>
        </authorList>
    </citation>
    <scope>NUCLEOTIDE SEQUENCE [LARGE SCALE GENOMIC DNA]</scope>
</reference>
<proteinExistence type="predicted"/>
<evidence type="ECO:0000256" key="1">
    <source>
        <dbReference type="SAM" id="Phobius"/>
    </source>
</evidence>
<feature type="transmembrane region" description="Helical" evidence="1">
    <location>
        <begin position="6"/>
        <end position="27"/>
    </location>
</feature>
<organism evidence="2 3">
    <name type="scientific">Candidatus Roizmanbacteria bacterium CG_4_8_14_3_um_filter_36_10</name>
    <dbReference type="NCBI Taxonomy" id="1974834"/>
    <lineage>
        <taxon>Bacteria</taxon>
        <taxon>Candidatus Roizmaniibacteriota</taxon>
    </lineage>
</organism>
<dbReference type="AlphaFoldDB" id="A0A2M8GMS5"/>
<evidence type="ECO:0000313" key="2">
    <source>
        <dbReference type="EMBL" id="PJC81832.1"/>
    </source>
</evidence>
<accession>A0A2M8GMS5</accession>
<keyword evidence="1" id="KW-0472">Membrane</keyword>
<dbReference type="Proteomes" id="UP000229370">
    <property type="component" value="Unassembled WGS sequence"/>
</dbReference>
<protein>
    <submittedName>
        <fullName evidence="2">Uncharacterized protein</fullName>
    </submittedName>
</protein>
<gene>
    <name evidence="2" type="ORF">CO007_02725</name>
</gene>
<name>A0A2M8GMS5_9BACT</name>
<dbReference type="EMBL" id="PFQK01000048">
    <property type="protein sequence ID" value="PJC81832.1"/>
    <property type="molecule type" value="Genomic_DNA"/>
</dbReference>
<keyword evidence="1" id="KW-0812">Transmembrane</keyword>
<comment type="caution">
    <text evidence="2">The sequence shown here is derived from an EMBL/GenBank/DDBJ whole genome shotgun (WGS) entry which is preliminary data.</text>
</comment>